<organism evidence="2 3">
    <name type="scientific">Hoyosella rhizosphaerae</name>
    <dbReference type="NCBI Taxonomy" id="1755582"/>
    <lineage>
        <taxon>Bacteria</taxon>
        <taxon>Bacillati</taxon>
        <taxon>Actinomycetota</taxon>
        <taxon>Actinomycetes</taxon>
        <taxon>Mycobacteriales</taxon>
        <taxon>Hoyosellaceae</taxon>
        <taxon>Hoyosella</taxon>
    </lineage>
</organism>
<dbReference type="RefSeq" id="WP_188669818.1">
    <property type="nucleotide sequence ID" value="NZ_BMJH01000001.1"/>
</dbReference>
<evidence type="ECO:0000313" key="2">
    <source>
        <dbReference type="EMBL" id="GGC53279.1"/>
    </source>
</evidence>
<name>A0A916TYV5_9ACTN</name>
<keyword evidence="3" id="KW-1185">Reference proteome</keyword>
<comment type="caution">
    <text evidence="2">The sequence shown here is derived from an EMBL/GenBank/DDBJ whole genome shotgun (WGS) entry which is preliminary data.</text>
</comment>
<dbReference type="Pfam" id="PF04954">
    <property type="entry name" value="SIP"/>
    <property type="match status" value="1"/>
</dbReference>
<dbReference type="Pfam" id="PF08021">
    <property type="entry name" value="FAD_binding_9"/>
    <property type="match status" value="1"/>
</dbReference>
<dbReference type="SUPFAM" id="SSF63380">
    <property type="entry name" value="Riboflavin synthase domain-like"/>
    <property type="match status" value="1"/>
</dbReference>
<protein>
    <submittedName>
        <fullName evidence="2">Siderophore-interacting protein</fullName>
    </submittedName>
</protein>
<feature type="domain" description="FAD-binding FR-type" evidence="1">
    <location>
        <begin position="26"/>
        <end position="147"/>
    </location>
</feature>
<dbReference type="AlphaFoldDB" id="A0A916TYV5"/>
<dbReference type="Proteomes" id="UP000641514">
    <property type="component" value="Unassembled WGS sequence"/>
</dbReference>
<reference evidence="2" key="2">
    <citation type="submission" date="2020-09" db="EMBL/GenBank/DDBJ databases">
        <authorList>
            <person name="Sun Q."/>
            <person name="Zhou Y."/>
        </authorList>
    </citation>
    <scope>NUCLEOTIDE SEQUENCE</scope>
    <source>
        <strain evidence="2">CGMCC 1.15478</strain>
    </source>
</reference>
<dbReference type="InterPro" id="IPR039374">
    <property type="entry name" value="SIP_fam"/>
</dbReference>
<evidence type="ECO:0000259" key="1">
    <source>
        <dbReference type="PROSITE" id="PS51384"/>
    </source>
</evidence>
<evidence type="ECO:0000313" key="3">
    <source>
        <dbReference type="Proteomes" id="UP000641514"/>
    </source>
</evidence>
<dbReference type="InterPro" id="IPR017927">
    <property type="entry name" value="FAD-bd_FR_type"/>
</dbReference>
<dbReference type="InterPro" id="IPR039261">
    <property type="entry name" value="FNR_nucleotide-bd"/>
</dbReference>
<dbReference type="CDD" id="cd06193">
    <property type="entry name" value="siderophore_interacting"/>
    <property type="match status" value="1"/>
</dbReference>
<dbReference type="Gene3D" id="2.40.30.10">
    <property type="entry name" value="Translation factors"/>
    <property type="match status" value="1"/>
</dbReference>
<dbReference type="EMBL" id="BMJH01000001">
    <property type="protein sequence ID" value="GGC53279.1"/>
    <property type="molecule type" value="Genomic_DNA"/>
</dbReference>
<sequence length="278" mass="30670">MNLAMYHERLAEVLASTHSDKVPYPIGLRELEVVRRAPVGSGLVRITFGGPELEGFVSHVADEHLRLIFPDDTGALNLPERDGLSLRWTAPRPISREYSVRRFDRDANELDIEFVLHPGGLASEWAATVQPGERIHIAGPPGGVVVPDSYDRYLLAGDITALPAIARWLEMLPRSARGWAVIEVADASEEVTLDAPEGVVVQWLHRGDAAPGTTDLLEVAVRAIDLPAGERVYIWISGEAGSIKPLRRWVRAEAKSARGDHLITGYWKRGVTDFDDHD</sequence>
<dbReference type="PROSITE" id="PS51384">
    <property type="entry name" value="FAD_FR"/>
    <property type="match status" value="1"/>
</dbReference>
<dbReference type="PANTHER" id="PTHR30157">
    <property type="entry name" value="FERRIC REDUCTASE, NADPH-DEPENDENT"/>
    <property type="match status" value="1"/>
</dbReference>
<proteinExistence type="predicted"/>
<dbReference type="InterPro" id="IPR017938">
    <property type="entry name" value="Riboflavin_synthase-like_b-brl"/>
</dbReference>
<reference evidence="2" key="1">
    <citation type="journal article" date="2014" name="Int. J. Syst. Evol. Microbiol.">
        <title>Complete genome sequence of Corynebacterium casei LMG S-19264T (=DSM 44701T), isolated from a smear-ripened cheese.</title>
        <authorList>
            <consortium name="US DOE Joint Genome Institute (JGI-PGF)"/>
            <person name="Walter F."/>
            <person name="Albersmeier A."/>
            <person name="Kalinowski J."/>
            <person name="Ruckert C."/>
        </authorList>
    </citation>
    <scope>NUCLEOTIDE SEQUENCE</scope>
    <source>
        <strain evidence="2">CGMCC 1.15478</strain>
    </source>
</reference>
<dbReference type="GO" id="GO:0016491">
    <property type="term" value="F:oxidoreductase activity"/>
    <property type="evidence" value="ECO:0007669"/>
    <property type="project" value="InterPro"/>
</dbReference>
<accession>A0A916TYV5</accession>
<dbReference type="Gene3D" id="3.40.50.80">
    <property type="entry name" value="Nucleotide-binding domain of ferredoxin-NADP reductase (FNR) module"/>
    <property type="match status" value="1"/>
</dbReference>
<dbReference type="PANTHER" id="PTHR30157:SF0">
    <property type="entry name" value="NADPH-DEPENDENT FERRIC-CHELATE REDUCTASE"/>
    <property type="match status" value="1"/>
</dbReference>
<dbReference type="InterPro" id="IPR007037">
    <property type="entry name" value="SIP_rossman_dom"/>
</dbReference>
<dbReference type="InterPro" id="IPR013113">
    <property type="entry name" value="SIP_FAD-bd"/>
</dbReference>
<gene>
    <name evidence="2" type="ORF">GCM10011410_02010</name>
</gene>